<dbReference type="InterPro" id="IPR002646">
    <property type="entry name" value="PolA_pol_head_dom"/>
</dbReference>
<comment type="similarity">
    <text evidence="8">Belongs to the tRNA nucleotidyltransferase/poly(A) polymerase family.</text>
</comment>
<evidence type="ECO:0000256" key="3">
    <source>
        <dbReference type="ARBA" id="ARBA00022694"/>
    </source>
</evidence>
<keyword evidence="6" id="KW-0547">Nucleotide-binding</keyword>
<dbReference type="Pfam" id="PF12627">
    <property type="entry name" value="PolyA_pol_RNAbd"/>
    <property type="match status" value="1"/>
</dbReference>
<proteinExistence type="inferred from homology"/>
<dbReference type="EMBL" id="BBVC01000019">
    <property type="protein sequence ID" value="GAO97810.1"/>
    <property type="molecule type" value="Genomic_DNA"/>
</dbReference>
<evidence type="ECO:0000313" key="12">
    <source>
        <dbReference type="Proteomes" id="UP000036771"/>
    </source>
</evidence>
<dbReference type="Proteomes" id="UP000036771">
    <property type="component" value="Unassembled WGS sequence"/>
</dbReference>
<dbReference type="GO" id="GO:0000166">
    <property type="term" value="F:nucleotide binding"/>
    <property type="evidence" value="ECO:0007669"/>
    <property type="project" value="UniProtKB-KW"/>
</dbReference>
<feature type="domain" description="Poly A polymerase head" evidence="9">
    <location>
        <begin position="33"/>
        <end position="154"/>
    </location>
</feature>
<keyword evidence="2 8" id="KW-0808">Transferase</keyword>
<gene>
    <name evidence="11" type="primary">cca</name>
    <name evidence="11" type="ORF">Cva_00450</name>
</gene>
<keyword evidence="7" id="KW-0460">Magnesium</keyword>
<keyword evidence="4" id="KW-0548">Nucleotidyltransferase</keyword>
<dbReference type="InterPro" id="IPR043519">
    <property type="entry name" value="NT_sf"/>
</dbReference>
<keyword evidence="5" id="KW-0479">Metal-binding</keyword>
<evidence type="ECO:0000313" key="11">
    <source>
        <dbReference type="EMBL" id="GAO97810.1"/>
    </source>
</evidence>
<evidence type="ECO:0000256" key="5">
    <source>
        <dbReference type="ARBA" id="ARBA00022723"/>
    </source>
</evidence>
<evidence type="ECO:0000259" key="9">
    <source>
        <dbReference type="Pfam" id="PF01743"/>
    </source>
</evidence>
<dbReference type="GO" id="GO:0046872">
    <property type="term" value="F:metal ion binding"/>
    <property type="evidence" value="ECO:0007669"/>
    <property type="project" value="UniProtKB-KW"/>
</dbReference>
<protein>
    <submittedName>
        <fullName evidence="11">CCA-adding enzyme</fullName>
    </submittedName>
</protein>
<evidence type="ECO:0000256" key="7">
    <source>
        <dbReference type="ARBA" id="ARBA00022842"/>
    </source>
</evidence>
<dbReference type="SUPFAM" id="SSF81891">
    <property type="entry name" value="Poly A polymerase C-terminal region-like"/>
    <property type="match status" value="1"/>
</dbReference>
<evidence type="ECO:0000256" key="1">
    <source>
        <dbReference type="ARBA" id="ARBA00001946"/>
    </source>
</evidence>
<sequence>MEKKRVIALPPWLESLETRAVLSALTDASRTVRFVGGCVRDTLLRRPVTDLDIATTLKPSDVIYQLQKANIKTVPLGLEHGSVLAVTGSYHYEITTLRHDIETDGRHAKVSFTDDWKEDAKRRDFTFNALYLSIKGELYDPWGGEEDLQKGRVRFIGDASERIQEDYLRILRYFRFYASYGQGETDAEALESCKKYAAKIKNLSAERIHTEILKLLKAPLPLYALQKMEETGVWFHAMQGAPSPDIKQLEKLIKLEQEFHIMPKALPRLAVILKDNEKALHILSKELKFSHKEKKELESLVKLAGHLCMDSRELLYEHGLETTRDVLLLQVAQGYNRILLEQLPLSWEKPVFPLSGEDLKTLGIAPGPLFGKILKHVETWWVKQHFAPDATQCLEEARKYSQSFTSHS</sequence>
<evidence type="ECO:0000256" key="2">
    <source>
        <dbReference type="ARBA" id="ARBA00022679"/>
    </source>
</evidence>
<keyword evidence="8" id="KW-0694">RNA-binding</keyword>
<dbReference type="STRING" id="1629334.Cva_00450"/>
<dbReference type="Gene3D" id="1.10.3090.10">
    <property type="entry name" value="cca-adding enzyme, domain 2"/>
    <property type="match status" value="1"/>
</dbReference>
<name>A0A0K8MBA1_9PROT</name>
<keyword evidence="3" id="KW-0819">tRNA processing</keyword>
<reference evidence="11 12" key="1">
    <citation type="submission" date="2015-03" db="EMBL/GenBank/DDBJ databases">
        <title>Caedibacter varicaedens, whole genome shotgun sequence.</title>
        <authorList>
            <person name="Suzuki H."/>
            <person name="Dapper A.L."/>
            <person name="Gibson A.K."/>
            <person name="Jackson C."/>
            <person name="Lee H."/>
            <person name="Pejaver V.R."/>
            <person name="Doak T."/>
            <person name="Lynch M."/>
        </authorList>
    </citation>
    <scope>NUCLEOTIDE SEQUENCE [LARGE SCALE GENOMIC DNA]</scope>
</reference>
<dbReference type="GO" id="GO:0016779">
    <property type="term" value="F:nucleotidyltransferase activity"/>
    <property type="evidence" value="ECO:0007669"/>
    <property type="project" value="UniProtKB-KW"/>
</dbReference>
<dbReference type="GO" id="GO:0000049">
    <property type="term" value="F:tRNA binding"/>
    <property type="evidence" value="ECO:0007669"/>
    <property type="project" value="TreeGrafter"/>
</dbReference>
<dbReference type="GO" id="GO:0008033">
    <property type="term" value="P:tRNA processing"/>
    <property type="evidence" value="ECO:0007669"/>
    <property type="project" value="UniProtKB-KW"/>
</dbReference>
<dbReference type="InterPro" id="IPR050264">
    <property type="entry name" value="Bact_CCA-adding_enz_type3_sf"/>
</dbReference>
<dbReference type="Pfam" id="PF01743">
    <property type="entry name" value="PolyA_pol"/>
    <property type="match status" value="1"/>
</dbReference>
<keyword evidence="12" id="KW-1185">Reference proteome</keyword>
<dbReference type="Gene3D" id="3.30.460.10">
    <property type="entry name" value="Beta Polymerase, domain 2"/>
    <property type="match status" value="1"/>
</dbReference>
<dbReference type="InterPro" id="IPR032828">
    <property type="entry name" value="PolyA_RNA-bd"/>
</dbReference>
<dbReference type="SUPFAM" id="SSF81301">
    <property type="entry name" value="Nucleotidyltransferase"/>
    <property type="match status" value="1"/>
</dbReference>
<evidence type="ECO:0000256" key="8">
    <source>
        <dbReference type="RuleBase" id="RU003953"/>
    </source>
</evidence>
<evidence type="ECO:0000259" key="10">
    <source>
        <dbReference type="Pfam" id="PF12627"/>
    </source>
</evidence>
<accession>A0A0K8MBA1</accession>
<comment type="cofactor">
    <cofactor evidence="1">
        <name>Mg(2+)</name>
        <dbReference type="ChEBI" id="CHEBI:18420"/>
    </cofactor>
</comment>
<dbReference type="CDD" id="cd05398">
    <property type="entry name" value="NT_ClassII-CCAase"/>
    <property type="match status" value="1"/>
</dbReference>
<organism evidence="11 12">
    <name type="scientific">Caedimonas varicaedens</name>
    <dbReference type="NCBI Taxonomy" id="1629334"/>
    <lineage>
        <taxon>Bacteria</taxon>
        <taxon>Pseudomonadati</taxon>
        <taxon>Pseudomonadota</taxon>
        <taxon>Alphaproteobacteria</taxon>
        <taxon>Holosporales</taxon>
        <taxon>Caedimonadaceae</taxon>
        <taxon>Caedimonas</taxon>
    </lineage>
</organism>
<evidence type="ECO:0000256" key="4">
    <source>
        <dbReference type="ARBA" id="ARBA00022695"/>
    </source>
</evidence>
<evidence type="ECO:0000256" key="6">
    <source>
        <dbReference type="ARBA" id="ARBA00022741"/>
    </source>
</evidence>
<dbReference type="AlphaFoldDB" id="A0A0K8MBA1"/>
<dbReference type="PANTHER" id="PTHR46173">
    <property type="entry name" value="CCA TRNA NUCLEOTIDYLTRANSFERASE 1, MITOCHONDRIAL"/>
    <property type="match status" value="1"/>
</dbReference>
<dbReference type="OrthoDB" id="9805698at2"/>
<feature type="domain" description="tRNA nucleotidyltransferase/poly(A) polymerase RNA and SrmB- binding" evidence="10">
    <location>
        <begin position="187"/>
        <end position="233"/>
    </location>
</feature>
<comment type="caution">
    <text evidence="11">The sequence shown here is derived from an EMBL/GenBank/DDBJ whole genome shotgun (WGS) entry which is preliminary data.</text>
</comment>
<dbReference type="PANTHER" id="PTHR46173:SF1">
    <property type="entry name" value="CCA TRNA NUCLEOTIDYLTRANSFERASE 1, MITOCHONDRIAL"/>
    <property type="match status" value="1"/>
</dbReference>